<comment type="caution">
    <text evidence="2">The sequence shown here is derived from an EMBL/GenBank/DDBJ whole genome shotgun (WGS) entry which is preliminary data.</text>
</comment>
<feature type="transmembrane region" description="Helical" evidence="1">
    <location>
        <begin position="68"/>
        <end position="91"/>
    </location>
</feature>
<gene>
    <name evidence="2" type="ORF">LCGC14_1602160</name>
</gene>
<name>A0A0F9LAV9_9ZZZZ</name>
<accession>A0A0F9LAV9</accession>
<sequence length="220" mass="25115">MSLLITAAVLIFGMSIYSYLLVRRATHVQHTMLIPFLYRVHAPNALEVLTAKEHCIIHNKVDSFNLRIIICFVAVLIAVCMGAFFMALVTYEGDGRIIGSIMAIAFAYVLSNYNISSTVVNWIREVENDILARIIANKSEAAGFTSLSAYLEDEDRKMFKEMKELAGEFEEVAMELGFDPKRDYEETRESYDEFLKIMNETEAIMRERHPDPAENHDESL</sequence>
<organism evidence="2">
    <name type="scientific">marine sediment metagenome</name>
    <dbReference type="NCBI Taxonomy" id="412755"/>
    <lineage>
        <taxon>unclassified sequences</taxon>
        <taxon>metagenomes</taxon>
        <taxon>ecological metagenomes</taxon>
    </lineage>
</organism>
<dbReference type="EMBL" id="LAZR01012861">
    <property type="protein sequence ID" value="KKM24735.1"/>
    <property type="molecule type" value="Genomic_DNA"/>
</dbReference>
<keyword evidence="1" id="KW-1133">Transmembrane helix</keyword>
<reference evidence="2" key="1">
    <citation type="journal article" date="2015" name="Nature">
        <title>Complex archaea that bridge the gap between prokaryotes and eukaryotes.</title>
        <authorList>
            <person name="Spang A."/>
            <person name="Saw J.H."/>
            <person name="Jorgensen S.L."/>
            <person name="Zaremba-Niedzwiedzka K."/>
            <person name="Martijn J."/>
            <person name="Lind A.E."/>
            <person name="van Eijk R."/>
            <person name="Schleper C."/>
            <person name="Guy L."/>
            <person name="Ettema T.J."/>
        </authorList>
    </citation>
    <scope>NUCLEOTIDE SEQUENCE</scope>
</reference>
<feature type="transmembrane region" description="Helical" evidence="1">
    <location>
        <begin position="97"/>
        <end position="115"/>
    </location>
</feature>
<evidence type="ECO:0000256" key="1">
    <source>
        <dbReference type="SAM" id="Phobius"/>
    </source>
</evidence>
<proteinExistence type="predicted"/>
<protein>
    <submittedName>
        <fullName evidence="2">Uncharacterized protein</fullName>
    </submittedName>
</protein>
<dbReference type="AlphaFoldDB" id="A0A0F9LAV9"/>
<keyword evidence="1" id="KW-0812">Transmembrane</keyword>
<evidence type="ECO:0000313" key="2">
    <source>
        <dbReference type="EMBL" id="KKM24735.1"/>
    </source>
</evidence>
<keyword evidence="1" id="KW-0472">Membrane</keyword>
<feature type="transmembrane region" description="Helical" evidence="1">
    <location>
        <begin position="6"/>
        <end position="22"/>
    </location>
</feature>